<evidence type="ECO:0000313" key="2">
    <source>
        <dbReference type="Proteomes" id="UP000478417"/>
    </source>
</evidence>
<name>A0A6B2M1K4_9BACT</name>
<gene>
    <name evidence="1" type="ORF">G0Q06_06085</name>
</gene>
<dbReference type="InterPro" id="IPR017850">
    <property type="entry name" value="Alkaline_phosphatase_core_sf"/>
</dbReference>
<dbReference type="AlphaFoldDB" id="A0A6B2M1K4"/>
<accession>A0A6B2M1K4</accession>
<dbReference type="Pfam" id="PF07394">
    <property type="entry name" value="DUF1501"/>
    <property type="match status" value="1"/>
</dbReference>
<dbReference type="SUPFAM" id="SSF53649">
    <property type="entry name" value="Alkaline phosphatase-like"/>
    <property type="match status" value="1"/>
</dbReference>
<dbReference type="RefSeq" id="WP_163963533.1">
    <property type="nucleotide sequence ID" value="NZ_JAAGNX010000002.1"/>
</dbReference>
<sequence>MKTPRKISRRKFLVEANCAAVGSISLFSSLFTLKLTAGAVSGGPLPGYKALVCLFLSGGNDSFNMLVPRQQEAYDAYAAVRSTLALEQNSLLPISTTGQAYTEFGLHPALTELQALYNAGHAAFVSNVGTLVEPLTIQQYLSGVASLPTGLFSHSDEQLHWQTVVPQVAGSGPRGWAGRMADCLSQANSSGSIAMNVSLSGTNVMQSGNQSVPYITDPAGAVQLAEYAVDPASQMAIDSVLSQEYRNLYQKTLSSNLRGSIDTAMLFEEATNAVQLTEAFPDTGTGKRLASIARILAARSPLGMNRQVFFLRLGGWDHHKEVLVKQEGLFAQVDAAIGAFWRELGHLGLQDDVALFTASDFGRTLTSNGLGSDHAWGGNHFVIGGGINGGKIYGDYPVVARNAPLDVGRGRLLPTTSIDAYMAELASWFGVAPAELSTVFPNAGNFFDPLGNPFPMGMFQT</sequence>
<proteinExistence type="predicted"/>
<dbReference type="PANTHER" id="PTHR43737">
    <property type="entry name" value="BLL7424 PROTEIN"/>
    <property type="match status" value="1"/>
</dbReference>
<reference evidence="1 2" key="1">
    <citation type="submission" date="2020-02" db="EMBL/GenBank/DDBJ databases">
        <title>Albibacoteraceae fam. nov., the first described family within the subdivision 4 Verrucomicrobia.</title>
        <authorList>
            <person name="Xi F."/>
        </authorList>
    </citation>
    <scope>NUCLEOTIDE SEQUENCE [LARGE SCALE GENOMIC DNA]</scope>
    <source>
        <strain evidence="1 2">CK1056</strain>
    </source>
</reference>
<dbReference type="EMBL" id="JAAGNX010000002">
    <property type="protein sequence ID" value="NDV62014.1"/>
    <property type="molecule type" value="Genomic_DNA"/>
</dbReference>
<dbReference type="Proteomes" id="UP000478417">
    <property type="component" value="Unassembled WGS sequence"/>
</dbReference>
<evidence type="ECO:0000313" key="1">
    <source>
        <dbReference type="EMBL" id="NDV62014.1"/>
    </source>
</evidence>
<keyword evidence="2" id="KW-1185">Reference proteome</keyword>
<protein>
    <submittedName>
        <fullName evidence="1">DUF1501 domain-containing protein</fullName>
    </submittedName>
</protein>
<dbReference type="InterPro" id="IPR010869">
    <property type="entry name" value="DUF1501"/>
</dbReference>
<dbReference type="PANTHER" id="PTHR43737:SF1">
    <property type="entry name" value="DUF1501 DOMAIN-CONTAINING PROTEIN"/>
    <property type="match status" value="1"/>
</dbReference>
<comment type="caution">
    <text evidence="1">The sequence shown here is derived from an EMBL/GenBank/DDBJ whole genome shotgun (WGS) entry which is preliminary data.</text>
</comment>
<organism evidence="1 2">
    <name type="scientific">Oceanipulchritudo coccoides</name>
    <dbReference type="NCBI Taxonomy" id="2706888"/>
    <lineage>
        <taxon>Bacteria</taxon>
        <taxon>Pseudomonadati</taxon>
        <taxon>Verrucomicrobiota</taxon>
        <taxon>Opitutia</taxon>
        <taxon>Puniceicoccales</taxon>
        <taxon>Oceanipulchritudinaceae</taxon>
        <taxon>Oceanipulchritudo</taxon>
    </lineage>
</organism>